<reference evidence="5 6" key="1">
    <citation type="submission" date="2019-12" db="EMBL/GenBank/DDBJ databases">
        <title>Enteriobacteria Tanzani isolates_10434.</title>
        <authorList>
            <person name="Subbiah M."/>
            <person name="Call D."/>
        </authorList>
    </citation>
    <scope>NUCLEOTIDE SEQUENCE [LARGE SCALE GENOMIC DNA]</scope>
    <source>
        <strain evidence="5 6">10434wD1</strain>
    </source>
</reference>
<keyword evidence="2" id="KW-0805">Transcription regulation</keyword>
<keyword evidence="4" id="KW-0804">Transcription</keyword>
<accession>A0A6N8QZZ3</accession>
<comment type="similarity">
    <text evidence="1">Belongs to the phage antitermination Q type 1 family.</text>
</comment>
<evidence type="ECO:0000256" key="3">
    <source>
        <dbReference type="ARBA" id="ARBA00023125"/>
    </source>
</evidence>
<dbReference type="GO" id="GO:0060567">
    <property type="term" value="P:negative regulation of termination of DNA-templated transcription"/>
    <property type="evidence" value="ECO:0007669"/>
    <property type="project" value="InterPro"/>
</dbReference>
<proteinExistence type="inferred from homology"/>
<dbReference type="Pfam" id="PF06530">
    <property type="entry name" value="Phage_antitermQ"/>
    <property type="match status" value="1"/>
</dbReference>
<evidence type="ECO:0000256" key="4">
    <source>
        <dbReference type="ARBA" id="ARBA00023163"/>
    </source>
</evidence>
<dbReference type="GO" id="GO:0003677">
    <property type="term" value="F:DNA binding"/>
    <property type="evidence" value="ECO:0007669"/>
    <property type="project" value="UniProtKB-KW"/>
</dbReference>
<dbReference type="InterPro" id="IPR010534">
    <property type="entry name" value="Phage_933W_GpQ"/>
</dbReference>
<protein>
    <submittedName>
        <fullName evidence="5">Antitermination protein</fullName>
    </submittedName>
</protein>
<sequence>MLLARFKKEYKKQVDSNANIYDILDSWGAWAVAGNSSINWQQVADKYKDVVPHGKKLRRQSSDDEGRVIDEWILRLRQYKIDEYELIVAHFVIGVSLRKIAKRKKCADGTIRKKIQAAMGVLEGVLML</sequence>
<evidence type="ECO:0000256" key="2">
    <source>
        <dbReference type="ARBA" id="ARBA00023015"/>
    </source>
</evidence>
<comment type="caution">
    <text evidence="5">The sequence shown here is derived from an EMBL/GenBank/DDBJ whole genome shotgun (WGS) entry which is preliminary data.</text>
</comment>
<dbReference type="EMBL" id="WUIY01000042">
    <property type="protein sequence ID" value="MXI74809.1"/>
    <property type="molecule type" value="Genomic_DNA"/>
</dbReference>
<name>A0A6N8QZZ3_ECOLX</name>
<evidence type="ECO:0000313" key="6">
    <source>
        <dbReference type="Proteomes" id="UP000436141"/>
    </source>
</evidence>
<evidence type="ECO:0000313" key="5">
    <source>
        <dbReference type="EMBL" id="MXI74809.1"/>
    </source>
</evidence>
<dbReference type="Proteomes" id="UP000436141">
    <property type="component" value="Unassembled WGS sequence"/>
</dbReference>
<keyword evidence="3" id="KW-0238">DNA-binding</keyword>
<organism evidence="5 6">
    <name type="scientific">Escherichia coli</name>
    <dbReference type="NCBI Taxonomy" id="562"/>
    <lineage>
        <taxon>Bacteria</taxon>
        <taxon>Pseudomonadati</taxon>
        <taxon>Pseudomonadota</taxon>
        <taxon>Gammaproteobacteria</taxon>
        <taxon>Enterobacterales</taxon>
        <taxon>Enterobacteriaceae</taxon>
        <taxon>Escherichia</taxon>
    </lineage>
</organism>
<evidence type="ECO:0000256" key="1">
    <source>
        <dbReference type="ARBA" id="ARBA00010234"/>
    </source>
</evidence>
<dbReference type="AlphaFoldDB" id="A0A6N8QZZ3"/>
<gene>
    <name evidence="5" type="ORF">GRW05_11080</name>
</gene>